<comment type="caution">
    <text evidence="1">The sequence shown here is derived from an EMBL/GenBank/DDBJ whole genome shotgun (WGS) entry which is preliminary data.</text>
</comment>
<gene>
    <name evidence="1" type="ORF">Amon02_000781600</name>
</gene>
<dbReference type="Proteomes" id="UP001165064">
    <property type="component" value="Unassembled WGS sequence"/>
</dbReference>
<evidence type="ECO:0000313" key="1">
    <source>
        <dbReference type="EMBL" id="GME85940.1"/>
    </source>
</evidence>
<reference evidence="1" key="1">
    <citation type="submission" date="2023-04" db="EMBL/GenBank/DDBJ databases">
        <title>Ambrosiozyma monospora NBRC 10751.</title>
        <authorList>
            <person name="Ichikawa N."/>
            <person name="Sato H."/>
            <person name="Tonouchi N."/>
        </authorList>
    </citation>
    <scope>NUCLEOTIDE SEQUENCE</scope>
    <source>
        <strain evidence="1">NBRC 10751</strain>
    </source>
</reference>
<keyword evidence="2" id="KW-1185">Reference proteome</keyword>
<proteinExistence type="predicted"/>
<evidence type="ECO:0000313" key="2">
    <source>
        <dbReference type="Proteomes" id="UP001165064"/>
    </source>
</evidence>
<accession>A0ACB5TCN5</accession>
<protein>
    <submittedName>
        <fullName evidence="1">Unnamed protein product</fullName>
    </submittedName>
</protein>
<sequence length="243" mass="27473">MGYNSHLKKIFGEERVNHLQSSKVLMVGAGGIGCELLKDLILMNYGEIHVLDLDTIDLSNLNRQFLFRQKDIKKPKSTTAINAVQHFNHGSKLIAYNGNIMDTKNFPLSFFQQFNIIFNALDNLEARMYVNKIALFTGVPLMESGTTGLKGQVQPIFPYKTECFACLPKATPKSFPVCTIRSTPSKPIHCITWAKNFLFPQLFGENDEEQHAANQQGVSDDSDNKDEHQRKPTQQMLNSFTRS</sequence>
<dbReference type="EMBL" id="BSXS01006693">
    <property type="protein sequence ID" value="GME85940.1"/>
    <property type="molecule type" value="Genomic_DNA"/>
</dbReference>
<name>A0ACB5TCN5_AMBMO</name>
<organism evidence="1 2">
    <name type="scientific">Ambrosiozyma monospora</name>
    <name type="common">Yeast</name>
    <name type="synonym">Endomycopsis monosporus</name>
    <dbReference type="NCBI Taxonomy" id="43982"/>
    <lineage>
        <taxon>Eukaryota</taxon>
        <taxon>Fungi</taxon>
        <taxon>Dikarya</taxon>
        <taxon>Ascomycota</taxon>
        <taxon>Saccharomycotina</taxon>
        <taxon>Pichiomycetes</taxon>
        <taxon>Pichiales</taxon>
        <taxon>Pichiaceae</taxon>
        <taxon>Ambrosiozyma</taxon>
    </lineage>
</organism>